<organism evidence="2 3">
    <name type="scientific">Aeromonas phage D3</name>
    <dbReference type="NCBI Taxonomy" id="2593327"/>
    <lineage>
        <taxon>Viruses</taxon>
        <taxon>Duplodnaviria</taxon>
        <taxon>Heunggongvirae</taxon>
        <taxon>Uroviricota</taxon>
        <taxon>Caudoviricetes</taxon>
        <taxon>Chimalliviridae</taxon>
        <taxon>Ludhianavirus</taxon>
        <taxon>Ludhianavirus D3</taxon>
    </lineage>
</organism>
<accession>A0A514TVA0</accession>
<reference evidence="2 3" key="1">
    <citation type="submission" date="2019-06" db="EMBL/GenBank/DDBJ databases">
        <title>Complete genome sequence of Aeromonas hydrophila bacteriophage D3.</title>
        <authorList>
            <person name="Rai S."/>
            <person name="Tyagi A."/>
            <person name="Kumar N."/>
            <person name="Singh N."/>
        </authorList>
    </citation>
    <scope>NUCLEOTIDE SEQUENCE [LARGE SCALE GENOMIC DNA]</scope>
</reference>
<proteinExistence type="predicted"/>
<protein>
    <submittedName>
        <fullName evidence="2">Putative acetyltransferase</fullName>
    </submittedName>
</protein>
<dbReference type="InterPro" id="IPR016181">
    <property type="entry name" value="Acyl_CoA_acyltransferase"/>
</dbReference>
<dbReference type="EMBL" id="MN102098">
    <property type="protein sequence ID" value="QDJ96933.1"/>
    <property type="molecule type" value="Genomic_DNA"/>
</dbReference>
<dbReference type="CDD" id="cd04301">
    <property type="entry name" value="NAT_SF"/>
    <property type="match status" value="1"/>
</dbReference>
<dbReference type="Proteomes" id="UP000319658">
    <property type="component" value="Segment"/>
</dbReference>
<dbReference type="Pfam" id="PF00583">
    <property type="entry name" value="Acetyltransf_1"/>
    <property type="match status" value="1"/>
</dbReference>
<feature type="domain" description="N-acetyltransferase" evidence="1">
    <location>
        <begin position="247"/>
        <end position="381"/>
    </location>
</feature>
<dbReference type="InterPro" id="IPR036412">
    <property type="entry name" value="HAD-like_sf"/>
</dbReference>
<evidence type="ECO:0000259" key="1">
    <source>
        <dbReference type="PROSITE" id="PS51186"/>
    </source>
</evidence>
<sequence length="381" mass="43823">MHFSKPRLVVGFDMDDTMCQTGEYIKQAIRHFALKTNNKDLLDYLDRTVELSTMHYEPWVKDLVWSEVVSNGRFMLDALPTDICENGGLVDRVSLFRDEECKHGEVALVICTHRGFHEQGKLFTETWLKDRGLDWVFDEIHCISPEEHKDKIKYLKEQYPGSHILLIDDNPMGESAPHTPAMDELIIYDKYTKFQAYKDQVTYQSDNQVIEIMRDRLKKQTPLTIEMYDSGKKIEAKHYLGVGQMVRQLLVVEHQYAKSLYETSGLIDPSTSINELVEYISGYDSSAVKSFILFADGEPVGYTRAFNDGDPAHWNLCAFVIDEAVRGKGFGKQFVRLVENKLKANGAEEIVLDHKYDNNQSAAFWQKLGYIPHTVVCSRKL</sequence>
<dbReference type="PROSITE" id="PS51186">
    <property type="entry name" value="GNAT"/>
    <property type="match status" value="1"/>
</dbReference>
<dbReference type="SUPFAM" id="SSF55729">
    <property type="entry name" value="Acyl-CoA N-acyltransferases (Nat)"/>
    <property type="match status" value="1"/>
</dbReference>
<name>A0A514TVA0_9CAUD</name>
<dbReference type="SUPFAM" id="SSF56784">
    <property type="entry name" value="HAD-like"/>
    <property type="match status" value="1"/>
</dbReference>
<gene>
    <name evidence="2" type="ORF">D3_0203</name>
</gene>
<dbReference type="Gene3D" id="3.40.630.30">
    <property type="match status" value="1"/>
</dbReference>
<keyword evidence="3" id="KW-1185">Reference proteome</keyword>
<evidence type="ECO:0000313" key="3">
    <source>
        <dbReference type="Proteomes" id="UP000319658"/>
    </source>
</evidence>
<dbReference type="InterPro" id="IPR000182">
    <property type="entry name" value="GNAT_dom"/>
</dbReference>
<dbReference type="GO" id="GO:0016747">
    <property type="term" value="F:acyltransferase activity, transferring groups other than amino-acyl groups"/>
    <property type="evidence" value="ECO:0007669"/>
    <property type="project" value="InterPro"/>
</dbReference>
<evidence type="ECO:0000313" key="2">
    <source>
        <dbReference type="EMBL" id="QDJ96933.1"/>
    </source>
</evidence>
<keyword evidence="2" id="KW-0808">Transferase</keyword>